<dbReference type="Pfam" id="PF04117">
    <property type="entry name" value="Mpv17_PMP22"/>
    <property type="match status" value="1"/>
</dbReference>
<evidence type="ECO:0000256" key="1">
    <source>
        <dbReference type="ARBA" id="ARBA00004141"/>
    </source>
</evidence>
<dbReference type="AlphaFoldDB" id="A0A6U4KRN7"/>
<sequence>MSLSYIRKIPVRHPFLFGTAYSAFKGGAVDFVVQTQHEGVALKDWDKKRTGLFTLFNAAFAGAWQYLLFVKVMGRLFPGAAAFAAKPIAEKAKDFIGMRNVLIQNLIENGINNPLLYFPIFYTFKAFLDGEEKPFNAGIKTYWANAHEDVPAIWAVWVPAQLINFGFSPMWFRVPFVATVSAMWTGYVSVTRGNSKLVKDDEEKPKEALVAATA</sequence>
<dbReference type="GO" id="GO:0005737">
    <property type="term" value="C:cytoplasm"/>
    <property type="evidence" value="ECO:0007669"/>
    <property type="project" value="TreeGrafter"/>
</dbReference>
<accession>A0A6U4KRN7</accession>
<evidence type="ECO:0000313" key="8">
    <source>
        <dbReference type="EMBL" id="CAD9265446.1"/>
    </source>
</evidence>
<evidence type="ECO:0000256" key="6">
    <source>
        <dbReference type="RuleBase" id="RU363053"/>
    </source>
</evidence>
<evidence type="ECO:0000256" key="5">
    <source>
        <dbReference type="ARBA" id="ARBA00023136"/>
    </source>
</evidence>
<dbReference type="EMBL" id="HBGJ01037764">
    <property type="protein sequence ID" value="CAD9265445.1"/>
    <property type="molecule type" value="Transcribed_RNA"/>
</dbReference>
<evidence type="ECO:0000256" key="3">
    <source>
        <dbReference type="ARBA" id="ARBA00022692"/>
    </source>
</evidence>
<keyword evidence="3 6" id="KW-0812">Transmembrane</keyword>
<proteinExistence type="inferred from homology"/>
<protein>
    <submittedName>
        <fullName evidence="8">Uncharacterized protein</fullName>
    </submittedName>
</protein>
<evidence type="ECO:0000256" key="4">
    <source>
        <dbReference type="ARBA" id="ARBA00022989"/>
    </source>
</evidence>
<keyword evidence="5 6" id="KW-0472">Membrane</keyword>
<dbReference type="GO" id="GO:0016020">
    <property type="term" value="C:membrane"/>
    <property type="evidence" value="ECO:0007669"/>
    <property type="project" value="UniProtKB-SubCell"/>
</dbReference>
<keyword evidence="4 6" id="KW-1133">Transmembrane helix</keyword>
<comment type="caution">
    <text evidence="6">Lacks conserved residue(s) required for the propagation of feature annotation.</text>
</comment>
<dbReference type="PANTHER" id="PTHR11266">
    <property type="entry name" value="PEROXISOMAL MEMBRANE PROTEIN 2, PXMP2 MPV17"/>
    <property type="match status" value="1"/>
</dbReference>
<feature type="transmembrane region" description="Helical" evidence="6">
    <location>
        <begin position="52"/>
        <end position="69"/>
    </location>
</feature>
<dbReference type="EMBL" id="HBGJ01037765">
    <property type="protein sequence ID" value="CAD9265446.1"/>
    <property type="molecule type" value="Transcribed_RNA"/>
</dbReference>
<evidence type="ECO:0000313" key="7">
    <source>
        <dbReference type="EMBL" id="CAD9265445.1"/>
    </source>
</evidence>
<name>A0A6U4KRN7_9STRA</name>
<gene>
    <name evidence="7" type="ORF">PPAR1163_LOCUS23861</name>
    <name evidence="8" type="ORF">PPAR1163_LOCUS23862</name>
</gene>
<reference evidence="8" key="1">
    <citation type="submission" date="2021-01" db="EMBL/GenBank/DDBJ databases">
        <authorList>
            <person name="Corre E."/>
            <person name="Pelletier E."/>
            <person name="Niang G."/>
            <person name="Scheremetjew M."/>
            <person name="Finn R."/>
            <person name="Kale V."/>
            <person name="Holt S."/>
            <person name="Cochrane G."/>
            <person name="Meng A."/>
            <person name="Brown T."/>
            <person name="Cohen L."/>
        </authorList>
    </citation>
    <scope>NUCLEOTIDE SEQUENCE</scope>
    <source>
        <strain evidence="8">CCMP2877</strain>
    </source>
</reference>
<dbReference type="PANTHER" id="PTHR11266:SF21">
    <property type="entry name" value="ACT DOMAIN-CONTAINING PROTEIN"/>
    <property type="match status" value="1"/>
</dbReference>
<evidence type="ECO:0000256" key="2">
    <source>
        <dbReference type="ARBA" id="ARBA00006824"/>
    </source>
</evidence>
<comment type="subcellular location">
    <subcellularLocation>
        <location evidence="1">Membrane</location>
        <topology evidence="1">Multi-pass membrane protein</topology>
    </subcellularLocation>
</comment>
<comment type="similarity">
    <text evidence="2 6">Belongs to the peroxisomal membrane protein PXMP2/4 family.</text>
</comment>
<organism evidence="8">
    <name type="scientific">Phaeomonas parva</name>
    <dbReference type="NCBI Taxonomy" id="124430"/>
    <lineage>
        <taxon>Eukaryota</taxon>
        <taxon>Sar</taxon>
        <taxon>Stramenopiles</taxon>
        <taxon>Ochrophyta</taxon>
        <taxon>Pinguiophyceae</taxon>
        <taxon>Pinguiochrysidales</taxon>
        <taxon>Pinguiochrysidaceae</taxon>
        <taxon>Phaeomonas</taxon>
    </lineage>
</organism>
<dbReference type="InterPro" id="IPR007248">
    <property type="entry name" value="Mpv17_PMP22"/>
</dbReference>